<reference evidence="6" key="1">
    <citation type="submission" date="2021-01" db="EMBL/GenBank/DDBJ databases">
        <authorList>
            <person name="Corre E."/>
            <person name="Pelletier E."/>
            <person name="Niang G."/>
            <person name="Scheremetjew M."/>
            <person name="Finn R."/>
            <person name="Kale V."/>
            <person name="Holt S."/>
            <person name="Cochrane G."/>
            <person name="Meng A."/>
            <person name="Brown T."/>
            <person name="Cohen L."/>
        </authorList>
    </citation>
    <scope>NUCLEOTIDE SEQUENCE</scope>
    <source>
        <strain evidence="6">CCMP 769</strain>
    </source>
</reference>
<keyword evidence="3" id="KW-0793">Thylakoid</keyword>
<dbReference type="SUPFAM" id="SSF54580">
    <property type="entry name" value="Allophycocyanin linker chain (domain)"/>
    <property type="match status" value="1"/>
</dbReference>
<dbReference type="InterPro" id="IPR008213">
    <property type="entry name" value="CpcD-like_dom"/>
</dbReference>
<dbReference type="EMBL" id="HBHW01037965">
    <property type="protein sequence ID" value="CAE0061127.1"/>
    <property type="molecule type" value="Transcribed_RNA"/>
</dbReference>
<dbReference type="Pfam" id="PF01383">
    <property type="entry name" value="CpcD"/>
    <property type="match status" value="1"/>
</dbReference>
<evidence type="ECO:0000313" key="6">
    <source>
        <dbReference type="EMBL" id="CAE0061127.1"/>
    </source>
</evidence>
<accession>A0A7S3EKQ7</accession>
<dbReference type="GO" id="GO:0030089">
    <property type="term" value="C:phycobilisome"/>
    <property type="evidence" value="ECO:0007669"/>
    <property type="project" value="InterPro"/>
</dbReference>
<name>A0A7S3EKQ7_9RHOD</name>
<gene>
    <name evidence="6" type="ORF">RMAR00112_LOCUS29193</name>
</gene>
<keyword evidence="4" id="KW-0472">Membrane</keyword>
<dbReference type="AlphaFoldDB" id="A0A7S3EKQ7"/>
<dbReference type="Gene3D" id="3.30.1490.170">
    <property type="entry name" value="Allophycocyanin linker chain (domain)"/>
    <property type="match status" value="1"/>
</dbReference>
<organism evidence="6">
    <name type="scientific">Rhodosorus marinus</name>
    <dbReference type="NCBI Taxonomy" id="101924"/>
    <lineage>
        <taxon>Eukaryota</taxon>
        <taxon>Rhodophyta</taxon>
        <taxon>Stylonematophyceae</taxon>
        <taxon>Stylonematales</taxon>
        <taxon>Stylonemataceae</taxon>
        <taxon>Rhodosorus</taxon>
    </lineage>
</organism>
<evidence type="ECO:0000256" key="4">
    <source>
        <dbReference type="ARBA" id="ARBA00023136"/>
    </source>
</evidence>
<proteinExistence type="predicted"/>
<protein>
    <recommendedName>
        <fullName evidence="5">CpcD-like domain-containing protein</fullName>
    </recommendedName>
</protein>
<evidence type="ECO:0000259" key="5">
    <source>
        <dbReference type="Pfam" id="PF01383"/>
    </source>
</evidence>
<evidence type="ECO:0000256" key="2">
    <source>
        <dbReference type="ARBA" id="ARBA00022531"/>
    </source>
</evidence>
<dbReference type="InterPro" id="IPR011064">
    <property type="entry name" value="Allophyco_linker_chain"/>
</dbReference>
<evidence type="ECO:0000256" key="1">
    <source>
        <dbReference type="ARBA" id="ARBA00004308"/>
    </source>
</evidence>
<comment type="subcellular location">
    <subcellularLocation>
        <location evidence="1">Endomembrane system</location>
    </subcellularLocation>
</comment>
<feature type="domain" description="CpcD-like" evidence="5">
    <location>
        <begin position="59"/>
        <end position="98"/>
    </location>
</feature>
<sequence length="111" mass="12153">MFLYVYICGARGQGLAHMGVVQAVLSCGVEGSSSGNLCTVTERKVFFVVLPLICLCQSRAETFRELQMIYQTKVIPFSSWYAEQQRIQKGGGTIIKVELASGTAERNLGNV</sequence>
<keyword evidence="2" id="KW-0602">Photosynthesis</keyword>
<evidence type="ECO:0000256" key="3">
    <source>
        <dbReference type="ARBA" id="ARBA00023078"/>
    </source>
</evidence>
<dbReference type="GO" id="GO:0015979">
    <property type="term" value="P:photosynthesis"/>
    <property type="evidence" value="ECO:0007669"/>
    <property type="project" value="UniProtKB-KW"/>
</dbReference>
<dbReference type="GO" id="GO:0012505">
    <property type="term" value="C:endomembrane system"/>
    <property type="evidence" value="ECO:0007669"/>
    <property type="project" value="UniProtKB-SubCell"/>
</dbReference>